<dbReference type="PANTHER" id="PTHR33741">
    <property type="entry name" value="TRANSMEMBRANE PROTEIN DDB_G0269096-RELATED"/>
    <property type="match status" value="1"/>
</dbReference>
<dbReference type="InterPro" id="IPR058581">
    <property type="entry name" value="TM_HPP"/>
</dbReference>
<name>A0A9W6PI77_9ACTN</name>
<dbReference type="Pfam" id="PF04982">
    <property type="entry name" value="TM_HPP"/>
    <property type="match status" value="1"/>
</dbReference>
<dbReference type="AlphaFoldDB" id="A0A9W6PI77"/>
<proteinExistence type="predicted"/>
<organism evidence="3 4">
    <name type="scientific">Kitasatospora phosalacinea</name>
    <dbReference type="NCBI Taxonomy" id="2065"/>
    <lineage>
        <taxon>Bacteria</taxon>
        <taxon>Bacillati</taxon>
        <taxon>Actinomycetota</taxon>
        <taxon>Actinomycetes</taxon>
        <taxon>Kitasatosporales</taxon>
        <taxon>Streptomycetaceae</taxon>
        <taxon>Kitasatospora</taxon>
    </lineage>
</organism>
<protein>
    <recommendedName>
        <fullName evidence="2">HPP transmembrane region domain-containing protein</fullName>
    </recommendedName>
</protein>
<comment type="caution">
    <text evidence="3">The sequence shown here is derived from an EMBL/GenBank/DDBJ whole genome shotgun (WGS) entry which is preliminary data.</text>
</comment>
<dbReference type="InterPro" id="IPR007065">
    <property type="entry name" value="HPP"/>
</dbReference>
<dbReference type="OrthoDB" id="9811720at2"/>
<evidence type="ECO:0000313" key="4">
    <source>
        <dbReference type="Proteomes" id="UP001165143"/>
    </source>
</evidence>
<evidence type="ECO:0000256" key="1">
    <source>
        <dbReference type="SAM" id="Phobius"/>
    </source>
</evidence>
<feature type="transmembrane region" description="Helical" evidence="1">
    <location>
        <begin position="130"/>
        <end position="148"/>
    </location>
</feature>
<dbReference type="PANTHER" id="PTHR33741:SF5">
    <property type="entry name" value="TRANSMEMBRANE PROTEIN DDB_G0269096-RELATED"/>
    <property type="match status" value="1"/>
</dbReference>
<accession>A0A9W6PI77</accession>
<feature type="transmembrane region" description="Helical" evidence="1">
    <location>
        <begin position="66"/>
        <end position="84"/>
    </location>
</feature>
<reference evidence="3" key="1">
    <citation type="submission" date="2023-02" db="EMBL/GenBank/DDBJ databases">
        <title>Kitasatospora phosalacinea NBRC 14362.</title>
        <authorList>
            <person name="Ichikawa N."/>
            <person name="Sato H."/>
            <person name="Tonouchi N."/>
        </authorList>
    </citation>
    <scope>NUCLEOTIDE SEQUENCE</scope>
    <source>
        <strain evidence="3">NBRC 14362</strain>
    </source>
</reference>
<dbReference type="RefSeq" id="WP_033251654.1">
    <property type="nucleotide sequence ID" value="NZ_BSRX01000018.1"/>
</dbReference>
<dbReference type="Proteomes" id="UP001165143">
    <property type="component" value="Unassembled WGS sequence"/>
</dbReference>
<keyword evidence="1" id="KW-0812">Transmembrane</keyword>
<keyword evidence="1" id="KW-1133">Transmembrane helix</keyword>
<evidence type="ECO:0000313" key="3">
    <source>
        <dbReference type="EMBL" id="GLW55373.1"/>
    </source>
</evidence>
<dbReference type="EMBL" id="BSRX01000018">
    <property type="protein sequence ID" value="GLW55373.1"/>
    <property type="molecule type" value="Genomic_DNA"/>
</dbReference>
<evidence type="ECO:0000259" key="2">
    <source>
        <dbReference type="Pfam" id="PF04982"/>
    </source>
</evidence>
<feature type="domain" description="HPP transmembrane region" evidence="2">
    <location>
        <begin position="17"/>
        <end position="153"/>
    </location>
</feature>
<keyword evidence="1" id="KW-0472">Membrane</keyword>
<gene>
    <name evidence="3" type="ORF">Kpho01_33840</name>
</gene>
<sequence length="163" mass="16182">MSVTPNAAALGRRAWHAMRAGGFATGALLVLVAVGVLLHQPVLIPPLAASAALVHGAPGLPISQPRNLVGGQLLSAVVGFLVLAAAGPGPWAAAVAGGLALVAMLVAHVPHSPAAATAVIVVLQSPRPGVFLPLLALAAAVLVLFGLLPHRVGGHPVRYPAAW</sequence>